<dbReference type="Pfam" id="PF00893">
    <property type="entry name" value="Multi_Drug_Res"/>
    <property type="match status" value="1"/>
</dbReference>
<evidence type="ECO:0000256" key="5">
    <source>
        <dbReference type="ARBA" id="ARBA00022989"/>
    </source>
</evidence>
<evidence type="ECO:0000313" key="10">
    <source>
        <dbReference type="Proteomes" id="UP001519363"/>
    </source>
</evidence>
<gene>
    <name evidence="9" type="ORF">JOF53_001634</name>
</gene>
<dbReference type="Gene3D" id="1.10.3730.20">
    <property type="match status" value="1"/>
</dbReference>
<dbReference type="SUPFAM" id="SSF103481">
    <property type="entry name" value="Multidrug resistance efflux transporter EmrE"/>
    <property type="match status" value="1"/>
</dbReference>
<reference evidence="9 10" key="1">
    <citation type="submission" date="2021-03" db="EMBL/GenBank/DDBJ databases">
        <title>Sequencing the genomes of 1000 actinobacteria strains.</title>
        <authorList>
            <person name="Klenk H.-P."/>
        </authorList>
    </citation>
    <scope>NUCLEOTIDE SEQUENCE [LARGE SCALE GENOMIC DNA]</scope>
    <source>
        <strain evidence="9 10">DSM 44580</strain>
    </source>
</reference>
<name>A0ABS5A847_9PSEU</name>
<dbReference type="EMBL" id="JAGIOO010000001">
    <property type="protein sequence ID" value="MBP2472762.1"/>
    <property type="molecule type" value="Genomic_DNA"/>
</dbReference>
<comment type="caution">
    <text evidence="9">The sequence shown here is derived from an EMBL/GenBank/DDBJ whole genome shotgun (WGS) entry which is preliminary data.</text>
</comment>
<evidence type="ECO:0000256" key="4">
    <source>
        <dbReference type="ARBA" id="ARBA00022692"/>
    </source>
</evidence>
<comment type="subcellular location">
    <subcellularLocation>
        <location evidence="1 7">Cell membrane</location>
        <topology evidence="1 7">Multi-pass membrane protein</topology>
    </subcellularLocation>
</comment>
<evidence type="ECO:0000256" key="8">
    <source>
        <dbReference type="SAM" id="Phobius"/>
    </source>
</evidence>
<proteinExistence type="inferred from homology"/>
<accession>A0ABS5A847</accession>
<keyword evidence="5 8" id="KW-1133">Transmembrane helix</keyword>
<evidence type="ECO:0000313" key="9">
    <source>
        <dbReference type="EMBL" id="MBP2472762.1"/>
    </source>
</evidence>
<feature type="transmembrane region" description="Helical" evidence="8">
    <location>
        <begin position="57"/>
        <end position="78"/>
    </location>
</feature>
<evidence type="ECO:0000256" key="2">
    <source>
        <dbReference type="ARBA" id="ARBA00022448"/>
    </source>
</evidence>
<dbReference type="InterPro" id="IPR000390">
    <property type="entry name" value="Small_drug/metabolite_transptr"/>
</dbReference>
<keyword evidence="6 8" id="KW-0472">Membrane</keyword>
<dbReference type="PANTHER" id="PTHR30561:SF1">
    <property type="entry name" value="MULTIDRUG TRANSPORTER EMRE"/>
    <property type="match status" value="1"/>
</dbReference>
<evidence type="ECO:0000256" key="7">
    <source>
        <dbReference type="RuleBase" id="RU003942"/>
    </source>
</evidence>
<protein>
    <submittedName>
        <fullName evidence="9">Small multidrug resistance pump</fullName>
    </submittedName>
</protein>
<dbReference type="InterPro" id="IPR037185">
    <property type="entry name" value="EmrE-like"/>
</dbReference>
<dbReference type="RefSeq" id="WP_086780866.1">
    <property type="nucleotide sequence ID" value="NZ_JAGIOO010000001.1"/>
</dbReference>
<evidence type="ECO:0000256" key="1">
    <source>
        <dbReference type="ARBA" id="ARBA00004651"/>
    </source>
</evidence>
<comment type="similarity">
    <text evidence="7">Belongs to the drug/metabolite transporter (DMT) superfamily. Small multidrug resistance (SMR) (TC 2.A.7.1) family.</text>
</comment>
<feature type="transmembrane region" description="Helical" evidence="8">
    <location>
        <begin position="84"/>
        <end position="102"/>
    </location>
</feature>
<keyword evidence="3" id="KW-1003">Cell membrane</keyword>
<sequence length="108" mass="10859">MPWVLLAGAILAEITATLSLRATQGLSRLAPLVPVVLGYGLAFTLLGFALKGINVGIAYAIWSGVGTAGTAVAAYLLFGDRLDAVAITGICVVVAGVMIIGFSGSTAH</sequence>
<organism evidence="9 10">
    <name type="scientific">Crossiella equi</name>
    <dbReference type="NCBI Taxonomy" id="130796"/>
    <lineage>
        <taxon>Bacteria</taxon>
        <taxon>Bacillati</taxon>
        <taxon>Actinomycetota</taxon>
        <taxon>Actinomycetes</taxon>
        <taxon>Pseudonocardiales</taxon>
        <taxon>Pseudonocardiaceae</taxon>
        <taxon>Crossiella</taxon>
    </lineage>
</organism>
<feature type="transmembrane region" description="Helical" evidence="8">
    <location>
        <begin position="31"/>
        <end position="50"/>
    </location>
</feature>
<keyword evidence="4 7" id="KW-0812">Transmembrane</keyword>
<dbReference type="Proteomes" id="UP001519363">
    <property type="component" value="Unassembled WGS sequence"/>
</dbReference>
<dbReference type="InterPro" id="IPR045324">
    <property type="entry name" value="Small_multidrug_res"/>
</dbReference>
<keyword evidence="2" id="KW-0813">Transport</keyword>
<evidence type="ECO:0000256" key="3">
    <source>
        <dbReference type="ARBA" id="ARBA00022475"/>
    </source>
</evidence>
<evidence type="ECO:0000256" key="6">
    <source>
        <dbReference type="ARBA" id="ARBA00023136"/>
    </source>
</evidence>
<keyword evidence="10" id="KW-1185">Reference proteome</keyword>
<dbReference type="PANTHER" id="PTHR30561">
    <property type="entry name" value="SMR FAMILY PROTON-DEPENDENT DRUG EFFLUX TRANSPORTER SUGE"/>
    <property type="match status" value="1"/>
</dbReference>